<protein>
    <submittedName>
        <fullName evidence="1">Uncharacterized protein</fullName>
    </submittedName>
</protein>
<evidence type="ECO:0000313" key="1">
    <source>
        <dbReference type="EMBL" id="VVE56454.1"/>
    </source>
</evidence>
<organism evidence="1 2">
    <name type="scientific">Pandoraea capi</name>
    <dbReference type="NCBI Taxonomy" id="2508286"/>
    <lineage>
        <taxon>Bacteria</taxon>
        <taxon>Pseudomonadati</taxon>
        <taxon>Pseudomonadota</taxon>
        <taxon>Betaproteobacteria</taxon>
        <taxon>Burkholderiales</taxon>
        <taxon>Burkholderiaceae</taxon>
        <taxon>Pandoraea</taxon>
    </lineage>
</organism>
<keyword evidence="2" id="KW-1185">Reference proteome</keyword>
<dbReference type="Proteomes" id="UP000366065">
    <property type="component" value="Unassembled WGS sequence"/>
</dbReference>
<comment type="caution">
    <text evidence="1">The sequence shown here is derived from an EMBL/GenBank/DDBJ whole genome shotgun (WGS) entry which is preliminary data.</text>
</comment>
<sequence>MVPYSFDFMVMRFALDKPGLSGEADMKNFTFRQRLALGVLTLVIELVRLTKVLVLLGLTINYYGDESKMGLEV</sequence>
<accession>A0ABY6WDI4</accession>
<name>A0ABY6WDI4_9BURK</name>
<dbReference type="EMBL" id="CABPRV010000021">
    <property type="protein sequence ID" value="VVE56454.1"/>
    <property type="molecule type" value="Genomic_DNA"/>
</dbReference>
<reference evidence="1 2" key="1">
    <citation type="submission" date="2019-08" db="EMBL/GenBank/DDBJ databases">
        <authorList>
            <person name="Peeters C."/>
        </authorList>
    </citation>
    <scope>NUCLEOTIDE SEQUENCE [LARGE SCALE GENOMIC DNA]</scope>
    <source>
        <strain evidence="1 2">LMG 20602</strain>
    </source>
</reference>
<dbReference type="RefSeq" id="WP_150723561.1">
    <property type="nucleotide sequence ID" value="NZ_CABPRV010000021.1"/>
</dbReference>
<proteinExistence type="predicted"/>
<gene>
    <name evidence="1" type="ORF">PCA20602_05104</name>
</gene>
<evidence type="ECO:0000313" key="2">
    <source>
        <dbReference type="Proteomes" id="UP000366065"/>
    </source>
</evidence>